<evidence type="ECO:0000313" key="2">
    <source>
        <dbReference type="EMBL" id="PSV00868.1"/>
    </source>
</evidence>
<dbReference type="Proteomes" id="UP000241426">
    <property type="component" value="Unassembled WGS sequence"/>
</dbReference>
<sequence length="127" mass="13605">MKYFIITGAIISTLALNTSFAAVIHDENLHFRFSVAATSGGSFLCQRMFDLSKSESLECGVAAGVLACIGKEVFDSTKKGGIFSGKDIRNELLGTLAGGVAYRVADDFIITPVLGYKYVGFSLSYKL</sequence>
<evidence type="ECO:0000313" key="3">
    <source>
        <dbReference type="Proteomes" id="UP000241426"/>
    </source>
</evidence>
<dbReference type="RefSeq" id="WP_107288573.1">
    <property type="nucleotide sequence ID" value="NZ_PYNF01000002.1"/>
</dbReference>
<evidence type="ECO:0000256" key="1">
    <source>
        <dbReference type="SAM" id="SignalP"/>
    </source>
</evidence>
<gene>
    <name evidence="2" type="ORF">C9J27_02245</name>
</gene>
<protein>
    <submittedName>
        <fullName evidence="2">Uncharacterized protein</fullName>
    </submittedName>
</protein>
<feature type="signal peptide" evidence="1">
    <location>
        <begin position="1"/>
        <end position="21"/>
    </location>
</feature>
<dbReference type="AlphaFoldDB" id="A0A2T3KM55"/>
<accession>A0A2T3KM55</accession>
<feature type="chain" id="PRO_5015544064" evidence="1">
    <location>
        <begin position="22"/>
        <end position="127"/>
    </location>
</feature>
<dbReference type="EMBL" id="PYNF01000002">
    <property type="protein sequence ID" value="PSV00868.1"/>
    <property type="molecule type" value="Genomic_DNA"/>
</dbReference>
<comment type="caution">
    <text evidence="2">The sequence shown here is derived from an EMBL/GenBank/DDBJ whole genome shotgun (WGS) entry which is preliminary data.</text>
</comment>
<reference evidence="2 3" key="1">
    <citation type="submission" date="2018-01" db="EMBL/GenBank/DDBJ databases">
        <title>Whole genome sequencing of Histamine producing bacteria.</title>
        <authorList>
            <person name="Butler K."/>
        </authorList>
    </citation>
    <scope>NUCLEOTIDE SEQUENCE [LARGE SCALE GENOMIC DNA]</scope>
    <source>
        <strain evidence="2 3">FS-7.2</strain>
    </source>
</reference>
<keyword evidence="1" id="KW-0732">Signal</keyword>
<name>A0A2T3KM55_9GAMM</name>
<proteinExistence type="predicted"/>
<organism evidence="2 3">
    <name type="scientific">Photobacterium kishitanii</name>
    <dbReference type="NCBI Taxonomy" id="318456"/>
    <lineage>
        <taxon>Bacteria</taxon>
        <taxon>Pseudomonadati</taxon>
        <taxon>Pseudomonadota</taxon>
        <taxon>Gammaproteobacteria</taxon>
        <taxon>Vibrionales</taxon>
        <taxon>Vibrionaceae</taxon>
        <taxon>Photobacterium</taxon>
    </lineage>
</organism>